<dbReference type="GO" id="GO:0000049">
    <property type="term" value="F:tRNA binding"/>
    <property type="evidence" value="ECO:0007669"/>
    <property type="project" value="UniProtKB-KW"/>
</dbReference>
<reference evidence="5" key="1">
    <citation type="submission" date="2021-01" db="EMBL/GenBank/DDBJ databases">
        <authorList>
            <person name="Corre E."/>
            <person name="Pelletier E."/>
            <person name="Niang G."/>
            <person name="Scheremetjew M."/>
            <person name="Finn R."/>
            <person name="Kale V."/>
            <person name="Holt S."/>
            <person name="Cochrane G."/>
            <person name="Meng A."/>
            <person name="Brown T."/>
            <person name="Cohen L."/>
        </authorList>
    </citation>
    <scope>NUCLEOTIDE SEQUENCE</scope>
    <source>
        <strain evidence="5">CCMP494</strain>
    </source>
</reference>
<evidence type="ECO:0000256" key="1">
    <source>
        <dbReference type="ARBA" id="ARBA00022555"/>
    </source>
</evidence>
<dbReference type="EMBL" id="HBEV01011335">
    <property type="protein sequence ID" value="CAD8591382.1"/>
    <property type="molecule type" value="Transcribed_RNA"/>
</dbReference>
<keyword evidence="3" id="KW-0808">Transferase</keyword>
<accession>A0A7S0PUD2</accession>
<keyword evidence="1" id="KW-0820">tRNA-binding</keyword>
<sequence length="399" mass="44093">MAEAADFDRPELADRLLRKAETAIRARTSRILCVIERCTDEHNYSAVIRSCEALGVQHIWLVDPVEVSYDGVDDGLVDDDDGVDDDGVDADRARERAGGLLKSHGHGSAWREAHKLFARRANEFTTIREFPTTRACVEALREAGYVIWATDLSQKAICMTHDALRDAGFGDPNDPTATVVPKKLAIVFGTESVGCTREILESADARVYLPLRGFADSLNLSVAAALCIQTLFHLCPEAVGAMSDDERAELREKWFTQLAMNRVTTRGQDRDLRDARTRLTRVRKKLLKAETAPRADPNPNGVGGRVADLAFEETQLCDAIGAMEETRRVAANRAIQPYLANPPAPLRDMRRPDEHREAYVGKGVRAKNAEHWAGMPAVGNHASVRNHTKKMFEGVTGEP</sequence>
<dbReference type="InterPro" id="IPR029026">
    <property type="entry name" value="tRNA_m1G_MTases_N"/>
</dbReference>
<dbReference type="InterPro" id="IPR001537">
    <property type="entry name" value="SpoU_MeTrfase"/>
</dbReference>
<dbReference type="Pfam" id="PF00588">
    <property type="entry name" value="SpoU_methylase"/>
    <property type="match status" value="1"/>
</dbReference>
<protein>
    <recommendedName>
        <fullName evidence="4">tRNA/rRNA methyltransferase SpoU type domain-containing protein</fullName>
    </recommendedName>
</protein>
<dbReference type="PANTHER" id="PTHR43453">
    <property type="entry name" value="RRNA METHYLASE-LIKE"/>
    <property type="match status" value="1"/>
</dbReference>
<feature type="domain" description="tRNA/rRNA methyltransferase SpoU type" evidence="4">
    <location>
        <begin position="117"/>
        <end position="228"/>
    </location>
</feature>
<dbReference type="Gene3D" id="3.40.1280.10">
    <property type="match status" value="1"/>
</dbReference>
<proteinExistence type="predicted"/>
<dbReference type="AlphaFoldDB" id="A0A7S0PUD2"/>
<dbReference type="SUPFAM" id="SSF75217">
    <property type="entry name" value="alpha/beta knot"/>
    <property type="match status" value="2"/>
</dbReference>
<evidence type="ECO:0000259" key="4">
    <source>
        <dbReference type="Pfam" id="PF00588"/>
    </source>
</evidence>
<dbReference type="GO" id="GO:0008173">
    <property type="term" value="F:RNA methyltransferase activity"/>
    <property type="evidence" value="ECO:0007669"/>
    <property type="project" value="InterPro"/>
</dbReference>
<dbReference type="GO" id="GO:0002938">
    <property type="term" value="P:tRNA guanine ribose methylation"/>
    <property type="evidence" value="ECO:0007669"/>
    <property type="project" value="TreeGrafter"/>
</dbReference>
<name>A0A7S0PUD2_MICPS</name>
<dbReference type="InterPro" id="IPR029028">
    <property type="entry name" value="Alpha/beta_knot_MTases"/>
</dbReference>
<gene>
    <name evidence="5" type="ORF">MSP1404_LOCUS8786</name>
</gene>
<organism evidence="5">
    <name type="scientific">Micromonas pusilla</name>
    <name type="common">Picoplanktonic green alga</name>
    <name type="synonym">Chromulina pusilla</name>
    <dbReference type="NCBI Taxonomy" id="38833"/>
    <lineage>
        <taxon>Eukaryota</taxon>
        <taxon>Viridiplantae</taxon>
        <taxon>Chlorophyta</taxon>
        <taxon>Mamiellophyceae</taxon>
        <taxon>Mamiellales</taxon>
        <taxon>Mamiellaceae</taxon>
        <taxon>Micromonas</taxon>
    </lineage>
</organism>
<evidence type="ECO:0000256" key="2">
    <source>
        <dbReference type="ARBA" id="ARBA00022603"/>
    </source>
</evidence>
<dbReference type="PANTHER" id="PTHR43453:SF3">
    <property type="entry name" value="TRNA_RRNA METHYLTRANSFERASE SPOU TYPE DOMAIN-CONTAINING PROTEIN"/>
    <property type="match status" value="1"/>
</dbReference>
<dbReference type="InterPro" id="IPR033671">
    <property type="entry name" value="TrmH"/>
</dbReference>
<evidence type="ECO:0000313" key="5">
    <source>
        <dbReference type="EMBL" id="CAD8591382.1"/>
    </source>
</evidence>
<dbReference type="CDD" id="cd18092">
    <property type="entry name" value="SpoU-like_TrmH"/>
    <property type="match status" value="1"/>
</dbReference>
<keyword evidence="1" id="KW-0694">RNA-binding</keyword>
<keyword evidence="2" id="KW-0489">Methyltransferase</keyword>
<evidence type="ECO:0000256" key="3">
    <source>
        <dbReference type="ARBA" id="ARBA00022679"/>
    </source>
</evidence>